<dbReference type="PANTHER" id="PTHR35368:SF1">
    <property type="entry name" value="HYDROPEROXIDE REDUCTASE"/>
    <property type="match status" value="1"/>
</dbReference>
<reference evidence="1 2" key="1">
    <citation type="submission" date="2021-03" db="EMBL/GenBank/DDBJ databases">
        <title>Sequencing the genomes of 1000 actinobacteria strains.</title>
        <authorList>
            <person name="Klenk H.-P."/>
        </authorList>
    </citation>
    <scope>NUCLEOTIDE SEQUENCE [LARGE SCALE GENOMIC DNA]</scope>
    <source>
        <strain evidence="1 2">DSM 14564</strain>
    </source>
</reference>
<organism evidence="1 2">
    <name type="scientific">Brachybacterium fresconis</name>
    <dbReference type="NCBI Taxonomy" id="173363"/>
    <lineage>
        <taxon>Bacteria</taxon>
        <taxon>Bacillati</taxon>
        <taxon>Actinomycetota</taxon>
        <taxon>Actinomycetes</taxon>
        <taxon>Micrococcales</taxon>
        <taxon>Dermabacteraceae</taxon>
        <taxon>Brachybacterium</taxon>
    </lineage>
</organism>
<comment type="caution">
    <text evidence="1">The sequence shown here is derived from an EMBL/GenBank/DDBJ whole genome shotgun (WGS) entry which is preliminary data.</text>
</comment>
<dbReference type="RefSeq" id="WP_209887229.1">
    <property type="nucleotide sequence ID" value="NZ_BAAAJV010000011.1"/>
</dbReference>
<dbReference type="EMBL" id="JAGIOC010000001">
    <property type="protein sequence ID" value="MBP2407693.1"/>
    <property type="molecule type" value="Genomic_DNA"/>
</dbReference>
<dbReference type="Pfam" id="PF02566">
    <property type="entry name" value="OsmC"/>
    <property type="match status" value="1"/>
</dbReference>
<dbReference type="SUPFAM" id="SSF82784">
    <property type="entry name" value="OsmC-like"/>
    <property type="match status" value="1"/>
</dbReference>
<dbReference type="InterPro" id="IPR036102">
    <property type="entry name" value="OsmC/Ohrsf"/>
</dbReference>
<evidence type="ECO:0000313" key="2">
    <source>
        <dbReference type="Proteomes" id="UP000698222"/>
    </source>
</evidence>
<dbReference type="InterPro" id="IPR003718">
    <property type="entry name" value="OsmC/Ohr_fam"/>
</dbReference>
<dbReference type="PANTHER" id="PTHR35368">
    <property type="entry name" value="HYDROPEROXIDE REDUCTASE"/>
    <property type="match status" value="1"/>
</dbReference>
<name>A0ABS4YFZ3_9MICO</name>
<keyword evidence="2" id="KW-1185">Reference proteome</keyword>
<gene>
    <name evidence="1" type="ORF">JOF44_000596</name>
</gene>
<dbReference type="Proteomes" id="UP000698222">
    <property type="component" value="Unassembled WGS sequence"/>
</dbReference>
<evidence type="ECO:0000313" key="1">
    <source>
        <dbReference type="EMBL" id="MBP2407693.1"/>
    </source>
</evidence>
<dbReference type="Gene3D" id="3.30.300.20">
    <property type="match status" value="1"/>
</dbReference>
<dbReference type="InterPro" id="IPR015946">
    <property type="entry name" value="KH_dom-like_a/b"/>
</dbReference>
<dbReference type="InterPro" id="IPR052924">
    <property type="entry name" value="OsmC/Ohr_hydroprdx_reductase"/>
</dbReference>
<protein>
    <submittedName>
        <fullName evidence="1">OsmC-like protein</fullName>
    </submittedName>
</protein>
<sequence>MSVVAAQPQLKSVRAHGRWQGRMRTESQVRSFTVASDEPEAVGGTDTAPTPMELIAGAVNGCLTVVIETVAAELGLTLTALETSSHAHMDVRGFQGTAEVSPHFQDFLLTLTLDIDGDEVTRGALRRLSEMRCPAVNLVRDAGVDLVIDWRFGRDGT</sequence>
<proteinExistence type="predicted"/>
<accession>A0ABS4YFZ3</accession>